<gene>
    <name evidence="5" type="ORF">GCM10023353_35960</name>
</gene>
<keyword evidence="2 5" id="KW-0489">Methyltransferase</keyword>
<dbReference type="SUPFAM" id="SSF53335">
    <property type="entry name" value="S-adenosyl-L-methionine-dependent methyltransferases"/>
    <property type="match status" value="1"/>
</dbReference>
<evidence type="ECO:0000313" key="6">
    <source>
        <dbReference type="Proteomes" id="UP001500839"/>
    </source>
</evidence>
<evidence type="ECO:0000256" key="1">
    <source>
        <dbReference type="ARBA" id="ARBA00008361"/>
    </source>
</evidence>
<dbReference type="CDD" id="cd02440">
    <property type="entry name" value="AdoMet_MTases"/>
    <property type="match status" value="1"/>
</dbReference>
<reference evidence="6" key="1">
    <citation type="journal article" date="2019" name="Int. J. Syst. Evol. Microbiol.">
        <title>The Global Catalogue of Microorganisms (GCM) 10K type strain sequencing project: providing services to taxonomists for standard genome sequencing and annotation.</title>
        <authorList>
            <consortium name="The Broad Institute Genomics Platform"/>
            <consortium name="The Broad Institute Genome Sequencing Center for Infectious Disease"/>
            <person name="Wu L."/>
            <person name="Ma J."/>
        </authorList>
    </citation>
    <scope>NUCLEOTIDE SEQUENCE [LARGE SCALE GENOMIC DNA]</scope>
    <source>
        <strain evidence="6">JCM 18542</strain>
    </source>
</reference>
<evidence type="ECO:0000259" key="4">
    <source>
        <dbReference type="Pfam" id="PF08241"/>
    </source>
</evidence>
<dbReference type="Proteomes" id="UP001500839">
    <property type="component" value="Unassembled WGS sequence"/>
</dbReference>
<evidence type="ECO:0000313" key="5">
    <source>
        <dbReference type="EMBL" id="GAA4823894.1"/>
    </source>
</evidence>
<evidence type="ECO:0000256" key="2">
    <source>
        <dbReference type="ARBA" id="ARBA00022603"/>
    </source>
</evidence>
<proteinExistence type="inferred from homology"/>
<comment type="similarity">
    <text evidence="1">Belongs to the methyltransferase superfamily.</text>
</comment>
<dbReference type="Gene3D" id="3.40.50.150">
    <property type="entry name" value="Vaccinia Virus protein VP39"/>
    <property type="match status" value="1"/>
</dbReference>
<dbReference type="EMBL" id="BAABKQ010000001">
    <property type="protein sequence ID" value="GAA4823894.1"/>
    <property type="molecule type" value="Genomic_DNA"/>
</dbReference>
<dbReference type="GO" id="GO:0032259">
    <property type="term" value="P:methylation"/>
    <property type="evidence" value="ECO:0007669"/>
    <property type="project" value="UniProtKB-KW"/>
</dbReference>
<sequence length="326" mass="34824">MVGGGASGTQNAGMRPADAVRCESGRPEAGGLAEHTGGMNWFSDGGADYAQSRPDYPREVVRFLAEVAPPGAGARWVIDVGCGTGQFTEQLAAVYPAVIGVDPSADQLANAVAHRTGGRIEYACGTAERLPIADGAVSLVTAAQSAHWFDLPRFWREVRRVTAPGAVVALATYGKLVVGRPGDDPRVDGDACRAGAAAGRTGIADDSSQSDRDRGIDSAGARFQRFYDEEIAEFWPPERAMVENGYADVAFPFGECAAPAAVIRRSWNLDDLLGYVGTWSATRNLRARGRGDLIDRFVADITELWGAREVRRPVEWPVSMRVGRVV</sequence>
<feature type="domain" description="Methyltransferase type 11" evidence="4">
    <location>
        <begin position="78"/>
        <end position="169"/>
    </location>
</feature>
<comment type="caution">
    <text evidence="5">The sequence shown here is derived from an EMBL/GenBank/DDBJ whole genome shotgun (WGS) entry which is preliminary data.</text>
</comment>
<dbReference type="Pfam" id="PF08241">
    <property type="entry name" value="Methyltransf_11"/>
    <property type="match status" value="1"/>
</dbReference>
<name>A0ABP9D0R6_9ACTN</name>
<dbReference type="InterPro" id="IPR029063">
    <property type="entry name" value="SAM-dependent_MTases_sf"/>
</dbReference>
<dbReference type="PANTHER" id="PTHR44942:SF4">
    <property type="entry name" value="METHYLTRANSFERASE TYPE 11 DOMAIN-CONTAINING PROTEIN"/>
    <property type="match status" value="1"/>
</dbReference>
<dbReference type="InterPro" id="IPR051052">
    <property type="entry name" value="Diverse_substrate_MTase"/>
</dbReference>
<organism evidence="5 6">
    <name type="scientific">Tomitella cavernea</name>
    <dbReference type="NCBI Taxonomy" id="1387982"/>
    <lineage>
        <taxon>Bacteria</taxon>
        <taxon>Bacillati</taxon>
        <taxon>Actinomycetota</taxon>
        <taxon>Actinomycetes</taxon>
        <taxon>Mycobacteriales</taxon>
        <taxon>Tomitella</taxon>
    </lineage>
</organism>
<keyword evidence="6" id="KW-1185">Reference proteome</keyword>
<dbReference type="PANTHER" id="PTHR44942">
    <property type="entry name" value="METHYLTRANSF_11 DOMAIN-CONTAINING PROTEIN"/>
    <property type="match status" value="1"/>
</dbReference>
<dbReference type="InterPro" id="IPR013216">
    <property type="entry name" value="Methyltransf_11"/>
</dbReference>
<keyword evidence="3" id="KW-0808">Transferase</keyword>
<evidence type="ECO:0000256" key="3">
    <source>
        <dbReference type="ARBA" id="ARBA00022679"/>
    </source>
</evidence>
<protein>
    <submittedName>
        <fullName evidence="5">Class I SAM-dependent methyltransferase</fullName>
    </submittedName>
</protein>
<accession>A0ABP9D0R6</accession>
<dbReference type="GO" id="GO:0008168">
    <property type="term" value="F:methyltransferase activity"/>
    <property type="evidence" value="ECO:0007669"/>
    <property type="project" value="UniProtKB-KW"/>
</dbReference>